<reference evidence="1" key="1">
    <citation type="submission" date="2020-02" db="EMBL/GenBank/DDBJ databases">
        <authorList>
            <person name="Meier V. D."/>
        </authorList>
    </citation>
    <scope>NUCLEOTIDE SEQUENCE</scope>
    <source>
        <strain evidence="1">AVDCRST_MAG84</strain>
    </source>
</reference>
<evidence type="ECO:0000313" key="1">
    <source>
        <dbReference type="EMBL" id="CAA9376438.1"/>
    </source>
</evidence>
<dbReference type="AlphaFoldDB" id="A0A6J4N2R7"/>
<protein>
    <submittedName>
        <fullName evidence="1">Uncharacterized protein</fullName>
    </submittedName>
</protein>
<dbReference type="EMBL" id="CADCTZ010001044">
    <property type="protein sequence ID" value="CAA9376438.1"/>
    <property type="molecule type" value="Genomic_DNA"/>
</dbReference>
<feature type="non-terminal residue" evidence="1">
    <location>
        <position position="39"/>
    </location>
</feature>
<gene>
    <name evidence="1" type="ORF">AVDCRST_MAG84-4757</name>
</gene>
<feature type="non-terminal residue" evidence="1">
    <location>
        <position position="1"/>
    </location>
</feature>
<name>A0A6J4N2R7_9CYAN</name>
<organism evidence="1">
    <name type="scientific">uncultured Microcoleus sp</name>
    <dbReference type="NCBI Taxonomy" id="259945"/>
    <lineage>
        <taxon>Bacteria</taxon>
        <taxon>Bacillati</taxon>
        <taxon>Cyanobacteriota</taxon>
        <taxon>Cyanophyceae</taxon>
        <taxon>Oscillatoriophycideae</taxon>
        <taxon>Oscillatoriales</taxon>
        <taxon>Microcoleaceae</taxon>
        <taxon>Microcoleus</taxon>
        <taxon>environmental samples</taxon>
    </lineage>
</organism>
<accession>A0A6J4N2R7</accession>
<proteinExistence type="predicted"/>
<sequence length="39" mass="4342">APSHEFVGVCRGSGWGGKACCGRFYSEFGARFCFCYWIV</sequence>